<dbReference type="Pfam" id="PF14542">
    <property type="entry name" value="Acetyltransf_CG"/>
    <property type="match status" value="1"/>
</dbReference>
<feature type="domain" description="N-acetyltransferase" evidence="1">
    <location>
        <begin position="5"/>
        <end position="91"/>
    </location>
</feature>
<dbReference type="InterPro" id="IPR016181">
    <property type="entry name" value="Acyl_CoA_acyltransferase"/>
</dbReference>
<dbReference type="EMBL" id="LQPG01000056">
    <property type="protein sequence ID" value="ORW06874.1"/>
    <property type="molecule type" value="Genomic_DNA"/>
</dbReference>
<dbReference type="RefSeq" id="WP_085266901.1">
    <property type="nucleotide sequence ID" value="NZ_JACKVG010000012.1"/>
</dbReference>
<sequence>MSEPTVIHDDGQYQITVDGEKAGFADYVDTGEQRIFHHTVIEKAFGGRGLATALIGAALEDTRTAGKRIVPTCSFVEGYINKHPEYADLVDPVTDQTDAAIRAEHN</sequence>
<protein>
    <submittedName>
        <fullName evidence="2">Acetyltransferase</fullName>
    </submittedName>
</protein>
<gene>
    <name evidence="2" type="ORF">AWC16_00570</name>
</gene>
<dbReference type="OrthoDB" id="5405911at2"/>
<dbReference type="STRING" id="1108812.AWC16_00570"/>
<keyword evidence="3" id="KW-1185">Reference proteome</keyword>
<dbReference type="SUPFAM" id="SSF55729">
    <property type="entry name" value="Acyl-CoA N-acyltransferases (Nat)"/>
    <property type="match status" value="1"/>
</dbReference>
<reference evidence="2 3" key="1">
    <citation type="submission" date="2016-01" db="EMBL/GenBank/DDBJ databases">
        <title>The new phylogeny of the genus Mycobacterium.</title>
        <authorList>
            <person name="Tarcisio F."/>
            <person name="Conor M."/>
            <person name="Antonella G."/>
            <person name="Elisabetta G."/>
            <person name="Giulia F.S."/>
            <person name="Sara T."/>
            <person name="Anna F."/>
            <person name="Clotilde B."/>
            <person name="Roberto B."/>
            <person name="Veronica D.S."/>
            <person name="Fabio R."/>
            <person name="Monica P."/>
            <person name="Olivier J."/>
            <person name="Enrico T."/>
            <person name="Nicola S."/>
        </authorList>
    </citation>
    <scope>NUCLEOTIDE SEQUENCE [LARGE SCALE GENOMIC DNA]</scope>
    <source>
        <strain evidence="2 3">DSM 45394</strain>
    </source>
</reference>
<dbReference type="GO" id="GO:0016740">
    <property type="term" value="F:transferase activity"/>
    <property type="evidence" value="ECO:0007669"/>
    <property type="project" value="UniProtKB-KW"/>
</dbReference>
<name>A0A1X1Y759_9MYCO</name>
<dbReference type="PROSITE" id="PS51729">
    <property type="entry name" value="GNAT_YJDJ"/>
    <property type="match status" value="1"/>
</dbReference>
<keyword evidence="2" id="KW-0808">Transferase</keyword>
<evidence type="ECO:0000313" key="2">
    <source>
        <dbReference type="EMBL" id="ORW06874.1"/>
    </source>
</evidence>
<dbReference type="PANTHER" id="PTHR31435:SF10">
    <property type="entry name" value="BSR4717 PROTEIN"/>
    <property type="match status" value="1"/>
</dbReference>
<evidence type="ECO:0000313" key="3">
    <source>
        <dbReference type="Proteomes" id="UP000193866"/>
    </source>
</evidence>
<proteinExistence type="predicted"/>
<accession>A0A1X1Y759</accession>
<dbReference type="Proteomes" id="UP000193866">
    <property type="component" value="Unassembled WGS sequence"/>
</dbReference>
<dbReference type="InterPro" id="IPR045057">
    <property type="entry name" value="Gcn5-rel_NAT"/>
</dbReference>
<dbReference type="Gene3D" id="3.40.630.30">
    <property type="match status" value="1"/>
</dbReference>
<organism evidence="2 3">
    <name type="scientific">Mycolicibacter longobardus</name>
    <dbReference type="NCBI Taxonomy" id="1108812"/>
    <lineage>
        <taxon>Bacteria</taxon>
        <taxon>Bacillati</taxon>
        <taxon>Actinomycetota</taxon>
        <taxon>Actinomycetes</taxon>
        <taxon>Mycobacteriales</taxon>
        <taxon>Mycobacteriaceae</taxon>
        <taxon>Mycolicibacter</taxon>
    </lineage>
</organism>
<dbReference type="PANTHER" id="PTHR31435">
    <property type="entry name" value="PROTEIN NATD1"/>
    <property type="match status" value="1"/>
</dbReference>
<dbReference type="CDD" id="cd04301">
    <property type="entry name" value="NAT_SF"/>
    <property type="match status" value="1"/>
</dbReference>
<dbReference type="AlphaFoldDB" id="A0A1X1Y759"/>
<comment type="caution">
    <text evidence="2">The sequence shown here is derived from an EMBL/GenBank/DDBJ whole genome shotgun (WGS) entry which is preliminary data.</text>
</comment>
<evidence type="ECO:0000259" key="1">
    <source>
        <dbReference type="PROSITE" id="PS51729"/>
    </source>
</evidence>
<dbReference type="InterPro" id="IPR031165">
    <property type="entry name" value="GNAT_YJDJ"/>
</dbReference>